<accession>A0A418KJF5</accession>
<dbReference type="Gene3D" id="1.10.1040.10">
    <property type="entry name" value="N-(1-d-carboxylethyl)-l-norvaline Dehydrogenase, domain 2"/>
    <property type="match status" value="1"/>
</dbReference>
<dbReference type="SUPFAM" id="SSF48179">
    <property type="entry name" value="6-phosphogluconate dehydrogenase C-terminal domain-like"/>
    <property type="match status" value="1"/>
</dbReference>
<dbReference type="PIRSF" id="PIRSF000103">
    <property type="entry name" value="HIBADH"/>
    <property type="match status" value="1"/>
</dbReference>
<dbReference type="Pfam" id="PF03446">
    <property type="entry name" value="NAD_binding_2"/>
    <property type="match status" value="1"/>
</dbReference>
<evidence type="ECO:0000313" key="6">
    <source>
        <dbReference type="Proteomes" id="UP000284057"/>
    </source>
</evidence>
<comment type="caution">
    <text evidence="5">The sequence shown here is derived from an EMBL/GenBank/DDBJ whole genome shotgun (WGS) entry which is preliminary data.</text>
</comment>
<evidence type="ECO:0000256" key="1">
    <source>
        <dbReference type="ARBA" id="ARBA00009080"/>
    </source>
</evidence>
<dbReference type="AlphaFoldDB" id="A0A418KJF5"/>
<organism evidence="5 6">
    <name type="scientific">Jiangella rhizosphaerae</name>
    <dbReference type="NCBI Taxonomy" id="2293569"/>
    <lineage>
        <taxon>Bacteria</taxon>
        <taxon>Bacillati</taxon>
        <taxon>Actinomycetota</taxon>
        <taxon>Actinomycetes</taxon>
        <taxon>Jiangellales</taxon>
        <taxon>Jiangellaceae</taxon>
        <taxon>Jiangella</taxon>
    </lineage>
</organism>
<dbReference type="InterPro" id="IPR015815">
    <property type="entry name" value="HIBADH-related"/>
</dbReference>
<proteinExistence type="inferred from homology"/>
<dbReference type="InterPro" id="IPR051265">
    <property type="entry name" value="HIBADH-related_NP60_sf"/>
</dbReference>
<dbReference type="InterPro" id="IPR006115">
    <property type="entry name" value="6PGDH_NADP-bd"/>
</dbReference>
<dbReference type="PANTHER" id="PTHR43580:SF2">
    <property type="entry name" value="CYTOKINE-LIKE NUCLEAR FACTOR N-PAC"/>
    <property type="match status" value="1"/>
</dbReference>
<dbReference type="SUPFAM" id="SSF51735">
    <property type="entry name" value="NAD(P)-binding Rossmann-fold domains"/>
    <property type="match status" value="1"/>
</dbReference>
<evidence type="ECO:0000259" key="4">
    <source>
        <dbReference type="Pfam" id="PF21761"/>
    </source>
</evidence>
<protein>
    <submittedName>
        <fullName evidence="5">NAD(P)-dependent oxidoreductase</fullName>
    </submittedName>
</protein>
<dbReference type="RefSeq" id="WP_119662326.1">
    <property type="nucleotide sequence ID" value="NZ_QUAL01000339.1"/>
</dbReference>
<dbReference type="OrthoDB" id="4029976at2"/>
<dbReference type="Gene3D" id="3.40.50.720">
    <property type="entry name" value="NAD(P)-binding Rossmann-like Domain"/>
    <property type="match status" value="1"/>
</dbReference>
<dbReference type="InterPro" id="IPR048666">
    <property type="entry name" value="RedAm-like_C"/>
</dbReference>
<name>A0A418KJF5_9ACTN</name>
<keyword evidence="6" id="KW-1185">Reference proteome</keyword>
<evidence type="ECO:0000259" key="3">
    <source>
        <dbReference type="Pfam" id="PF03446"/>
    </source>
</evidence>
<keyword evidence="2" id="KW-0560">Oxidoreductase</keyword>
<gene>
    <name evidence="5" type="ORF">DY240_24440</name>
</gene>
<dbReference type="InterPro" id="IPR013328">
    <property type="entry name" value="6PGD_dom2"/>
</dbReference>
<evidence type="ECO:0000313" key="5">
    <source>
        <dbReference type="EMBL" id="RIQ14516.1"/>
    </source>
</evidence>
<feature type="domain" description="6-phosphogluconate dehydrogenase NADP-binding" evidence="3">
    <location>
        <begin position="6"/>
        <end position="157"/>
    </location>
</feature>
<reference evidence="5 6" key="1">
    <citation type="submission" date="2018-09" db="EMBL/GenBank/DDBJ databases">
        <title>Isolation, diversity and antifungal activity of actinobacteria from wheat.</title>
        <authorList>
            <person name="Han C."/>
        </authorList>
    </citation>
    <scope>NUCLEOTIDE SEQUENCE [LARGE SCALE GENOMIC DNA]</scope>
    <source>
        <strain evidence="5 6">NEAU-YY265</strain>
    </source>
</reference>
<dbReference type="EMBL" id="QUAL01000339">
    <property type="protein sequence ID" value="RIQ14516.1"/>
    <property type="molecule type" value="Genomic_DNA"/>
</dbReference>
<dbReference type="Proteomes" id="UP000284057">
    <property type="component" value="Unassembled WGS sequence"/>
</dbReference>
<comment type="similarity">
    <text evidence="1">Belongs to the HIBADH-related family.</text>
</comment>
<dbReference type="InterPro" id="IPR036291">
    <property type="entry name" value="NAD(P)-bd_dom_sf"/>
</dbReference>
<dbReference type="InterPro" id="IPR008927">
    <property type="entry name" value="6-PGluconate_DH-like_C_sf"/>
</dbReference>
<feature type="domain" description="NADPH-dependent reductive aminase-like C-terminal" evidence="4">
    <location>
        <begin position="163"/>
        <end position="286"/>
    </location>
</feature>
<dbReference type="Pfam" id="PF21761">
    <property type="entry name" value="RedAm-like_C"/>
    <property type="match status" value="1"/>
</dbReference>
<dbReference type="GO" id="GO:0050661">
    <property type="term" value="F:NADP binding"/>
    <property type="evidence" value="ECO:0007669"/>
    <property type="project" value="InterPro"/>
</dbReference>
<sequence>MTTSAQVTVLGLGNMGQALARAFLAHGHPTTVWNRSPQKADALVAAGATRAATVAEAVAHADLVVVCVVDYAAARQLLEPAAAALSGRTVVNLTADSPDAARDLAGWAAGHGIDYLDGSIMTPTVTIDTPDAVLIYSGPAGLYRRHEATLAALGGTQHHLGTDPGRAAAFDVALLDLFWTAVSGLTHAFALAKAEGIDGADLAPFAEGLAALLRDSVADHADRVDTGRYEADIAALDTVAAGLEHVVDASERRGLDTGVQRAALAQMRRAIDAGHGKDDVAVVTAALLADREATASNV</sequence>
<evidence type="ECO:0000256" key="2">
    <source>
        <dbReference type="ARBA" id="ARBA00023002"/>
    </source>
</evidence>
<dbReference type="GO" id="GO:0016491">
    <property type="term" value="F:oxidoreductase activity"/>
    <property type="evidence" value="ECO:0007669"/>
    <property type="project" value="UniProtKB-KW"/>
</dbReference>
<dbReference type="PANTHER" id="PTHR43580">
    <property type="entry name" value="OXIDOREDUCTASE GLYR1-RELATED"/>
    <property type="match status" value="1"/>
</dbReference>